<dbReference type="AlphaFoldDB" id="A0A9X6RMH5"/>
<reference evidence="2" key="1">
    <citation type="submission" date="2017-01" db="EMBL/GenBank/DDBJ databases">
        <title>Comparative genomics of anhydrobiosis in the tardigrade Hypsibius dujardini.</title>
        <authorList>
            <person name="Yoshida Y."/>
            <person name="Koutsovoulos G."/>
            <person name="Laetsch D."/>
            <person name="Stevens L."/>
            <person name="Kumar S."/>
            <person name="Horikawa D."/>
            <person name="Ishino K."/>
            <person name="Komine S."/>
            <person name="Tomita M."/>
            <person name="Blaxter M."/>
            <person name="Arakawa K."/>
        </authorList>
    </citation>
    <scope>NUCLEOTIDE SEQUENCE [LARGE SCALE GENOMIC DNA]</scope>
    <source>
        <strain evidence="2">Z151</strain>
    </source>
</reference>
<organism evidence="1 2">
    <name type="scientific">Hypsibius exemplaris</name>
    <name type="common">Freshwater tardigrade</name>
    <dbReference type="NCBI Taxonomy" id="2072580"/>
    <lineage>
        <taxon>Eukaryota</taxon>
        <taxon>Metazoa</taxon>
        <taxon>Ecdysozoa</taxon>
        <taxon>Tardigrada</taxon>
        <taxon>Eutardigrada</taxon>
        <taxon>Parachela</taxon>
        <taxon>Hypsibioidea</taxon>
        <taxon>Hypsibiidae</taxon>
        <taxon>Hypsibius</taxon>
    </lineage>
</organism>
<keyword evidence="2" id="KW-1185">Reference proteome</keyword>
<dbReference type="Proteomes" id="UP000192578">
    <property type="component" value="Unassembled WGS sequence"/>
</dbReference>
<evidence type="ECO:0000313" key="1">
    <source>
        <dbReference type="EMBL" id="OWA53374.1"/>
    </source>
</evidence>
<name>A0A9X6RMH5_HYPEX</name>
<accession>A0A9X6RMH5</accession>
<comment type="caution">
    <text evidence="1">The sequence shown here is derived from an EMBL/GenBank/DDBJ whole genome shotgun (WGS) entry which is preliminary data.</text>
</comment>
<protein>
    <submittedName>
        <fullName evidence="1">Uncharacterized protein</fullName>
    </submittedName>
</protein>
<evidence type="ECO:0000313" key="2">
    <source>
        <dbReference type="Proteomes" id="UP000192578"/>
    </source>
</evidence>
<proteinExistence type="predicted"/>
<dbReference type="EMBL" id="MTYJ01000317">
    <property type="protein sequence ID" value="OWA53374.1"/>
    <property type="molecule type" value="Genomic_DNA"/>
</dbReference>
<sequence>MDMWKWSMVEDSNFISGCQIPTRNGNVKMEHGRRFQFQMWMPDPQPEMDMWKWSMVGDSNFISGCQIPNQKWKCGNGAWSEICYCEMNPDRISSSDYPELIDVKG</sequence>
<gene>
    <name evidence="1" type="ORF">BV898_17807</name>
</gene>